<dbReference type="EMBL" id="CP154858">
    <property type="protein sequence ID" value="XDT72618.1"/>
    <property type="molecule type" value="Genomic_DNA"/>
</dbReference>
<gene>
    <name evidence="1" type="ORF">AAIA72_01150</name>
</gene>
<protein>
    <submittedName>
        <fullName evidence="1">Alpha/beta hydrolase</fullName>
    </submittedName>
</protein>
<dbReference type="RefSeq" id="WP_369603030.1">
    <property type="nucleotide sequence ID" value="NZ_CP154858.1"/>
</dbReference>
<proteinExistence type="predicted"/>
<dbReference type="AlphaFoldDB" id="A0AB39UX79"/>
<sequence>MLRAMRFAESVGVYQRNQMAQRARKRGREWQDRGAAWAYFHQRGIFRGWDDRALAAYLDHALRTHPDGRLTLKCPPEREAEIFSSSPKGLWKAVSRISVPTDIFYGEGTYPFVPRGVTHARRRNPHIHGHCVPGHHCFMQEFPEATAETVRALLSEMTGRG</sequence>
<dbReference type="KEGG" id="tcd:AAIA72_01150"/>
<dbReference type="InterPro" id="IPR029058">
    <property type="entry name" value="AB_hydrolase_fold"/>
</dbReference>
<organism evidence="1">
    <name type="scientific">Thermohahella caldifontis</name>
    <dbReference type="NCBI Taxonomy" id="3142973"/>
    <lineage>
        <taxon>Bacteria</taxon>
        <taxon>Pseudomonadati</taxon>
        <taxon>Pseudomonadota</taxon>
        <taxon>Gammaproteobacteria</taxon>
        <taxon>Oceanospirillales</taxon>
        <taxon>Hahellaceae</taxon>
        <taxon>Thermohahella</taxon>
    </lineage>
</organism>
<accession>A0AB39UX79</accession>
<dbReference type="Gene3D" id="3.40.50.1820">
    <property type="entry name" value="alpha/beta hydrolase"/>
    <property type="match status" value="1"/>
</dbReference>
<keyword evidence="1" id="KW-0378">Hydrolase</keyword>
<dbReference type="GO" id="GO:0016787">
    <property type="term" value="F:hydrolase activity"/>
    <property type="evidence" value="ECO:0007669"/>
    <property type="project" value="UniProtKB-KW"/>
</dbReference>
<evidence type="ECO:0000313" key="1">
    <source>
        <dbReference type="EMBL" id="XDT72618.1"/>
    </source>
</evidence>
<dbReference type="SUPFAM" id="SSF53474">
    <property type="entry name" value="alpha/beta-Hydrolases"/>
    <property type="match status" value="1"/>
</dbReference>
<name>A0AB39UX79_9GAMM</name>
<reference evidence="1" key="1">
    <citation type="submission" date="2024-05" db="EMBL/GenBank/DDBJ databases">
        <title>Genome sequencing of novel strain.</title>
        <authorList>
            <person name="Ganbat D."/>
            <person name="Ganbat S."/>
            <person name="Lee S.-J."/>
        </authorList>
    </citation>
    <scope>NUCLEOTIDE SEQUENCE</scope>
    <source>
        <strain evidence="1">SMD15-11</strain>
    </source>
</reference>